<feature type="transmembrane region" description="Helical" evidence="1">
    <location>
        <begin position="361"/>
        <end position="382"/>
    </location>
</feature>
<organism evidence="2 3">
    <name type="scientific">Deinococcus cellulosilyticus (strain DSM 18568 / NBRC 106333 / KACC 11606 / 5516J-15)</name>
    <dbReference type="NCBI Taxonomy" id="1223518"/>
    <lineage>
        <taxon>Bacteria</taxon>
        <taxon>Thermotogati</taxon>
        <taxon>Deinococcota</taxon>
        <taxon>Deinococci</taxon>
        <taxon>Deinococcales</taxon>
        <taxon>Deinococcaceae</taxon>
        <taxon>Deinococcus</taxon>
    </lineage>
</organism>
<feature type="transmembrane region" description="Helical" evidence="1">
    <location>
        <begin position="63"/>
        <end position="83"/>
    </location>
</feature>
<feature type="transmembrane region" description="Helical" evidence="1">
    <location>
        <begin position="416"/>
        <end position="439"/>
    </location>
</feature>
<keyword evidence="3" id="KW-1185">Reference proteome</keyword>
<evidence type="ECO:0000313" key="3">
    <source>
        <dbReference type="Proteomes" id="UP000321306"/>
    </source>
</evidence>
<gene>
    <name evidence="2" type="ORF">DC3_26250</name>
</gene>
<comment type="caution">
    <text evidence="2">The sequence shown here is derived from an EMBL/GenBank/DDBJ whole genome shotgun (WGS) entry which is preliminary data.</text>
</comment>
<feature type="transmembrane region" description="Helical" evidence="1">
    <location>
        <begin position="20"/>
        <end position="42"/>
    </location>
</feature>
<keyword evidence="1" id="KW-1133">Transmembrane helix</keyword>
<dbReference type="AlphaFoldDB" id="A0A511N2A8"/>
<reference evidence="2 3" key="1">
    <citation type="submission" date="2019-07" db="EMBL/GenBank/DDBJ databases">
        <title>Whole genome shotgun sequence of Deinococcus cellulosilyticus NBRC 106333.</title>
        <authorList>
            <person name="Hosoyama A."/>
            <person name="Uohara A."/>
            <person name="Ohji S."/>
            <person name="Ichikawa N."/>
        </authorList>
    </citation>
    <scope>NUCLEOTIDE SEQUENCE [LARGE SCALE GENOMIC DNA]</scope>
    <source>
        <strain evidence="2 3">NBRC 106333</strain>
    </source>
</reference>
<accession>A0A511N2A8</accession>
<dbReference type="Proteomes" id="UP000321306">
    <property type="component" value="Unassembled WGS sequence"/>
</dbReference>
<keyword evidence="1" id="KW-0812">Transmembrane</keyword>
<dbReference type="EMBL" id="BJXB01000011">
    <property type="protein sequence ID" value="GEM46990.1"/>
    <property type="molecule type" value="Genomic_DNA"/>
</dbReference>
<keyword evidence="1" id="KW-0472">Membrane</keyword>
<feature type="transmembrane region" description="Helical" evidence="1">
    <location>
        <begin position="389"/>
        <end position="410"/>
    </location>
</feature>
<dbReference type="RefSeq" id="WP_146884890.1">
    <property type="nucleotide sequence ID" value="NZ_BJXB01000011.1"/>
</dbReference>
<proteinExistence type="predicted"/>
<feature type="transmembrane region" description="Helical" evidence="1">
    <location>
        <begin position="451"/>
        <end position="474"/>
    </location>
</feature>
<dbReference type="OrthoDB" id="54761at2"/>
<sequence length="478" mass="53007">MIEQLKDLLQHLWGMLLQNAFWIFIVLLGVALVIGIFAWIVTRVDRDALRKIGSSFRPLFSPVGLGIVLAVVLWVSWLGLGMLRNDLNVRLMHRESATFSSTEMPAAGDTTQYSPYASYLQERTYTRNLILPPDILEQIGVDGAEVLTPYLPDPTTENITRLSDQFRRSGRNVVLTREATQITEEPIALESTDIKVDLGFIQSSDSKRSYYNASFDGTYVFVNPLNETTAARFNFPLPYGSGTLKDFQMTVNGQNYELANLNEGYLWQGEVTPGQKITVNVKYKNQGSRMWRYELSNKREPIKSFKLVVTSDQTTKFQTGSLYPTSQGGNCYTWDLKNIITAQSIVLAFSGVAIRETLIKVFSFVPISLLMLLGWVVFLSLLKNRRVPLLGLVFAVMGLTLAAVFGTYLVTYLPAAIAVLLALSLGAVVAFRALGSAYLVPAVVSALTPAVFLWTGNAGLILSLLGMVVVLSLIPMKR</sequence>
<protein>
    <submittedName>
        <fullName evidence="2">Uncharacterized protein</fullName>
    </submittedName>
</protein>
<evidence type="ECO:0000256" key="1">
    <source>
        <dbReference type="SAM" id="Phobius"/>
    </source>
</evidence>
<name>A0A511N2A8_DEIC1</name>
<dbReference type="Gene3D" id="2.60.40.3680">
    <property type="match status" value="1"/>
</dbReference>
<evidence type="ECO:0000313" key="2">
    <source>
        <dbReference type="EMBL" id="GEM46990.1"/>
    </source>
</evidence>